<evidence type="ECO:0000313" key="5">
    <source>
        <dbReference type="Proteomes" id="UP000216998"/>
    </source>
</evidence>
<name>A0A255YZA4_9PROT</name>
<dbReference type="GO" id="GO:0015562">
    <property type="term" value="F:efflux transmembrane transporter activity"/>
    <property type="evidence" value="ECO:0007669"/>
    <property type="project" value="TreeGrafter"/>
</dbReference>
<dbReference type="Gene3D" id="2.40.50.100">
    <property type="match status" value="1"/>
</dbReference>
<dbReference type="NCBIfam" id="TIGR01730">
    <property type="entry name" value="RND_mfp"/>
    <property type="match status" value="1"/>
</dbReference>
<dbReference type="AlphaFoldDB" id="A0A255YZA4"/>
<dbReference type="PANTHER" id="PTHR30469:SF36">
    <property type="entry name" value="BLL3903 PROTEIN"/>
    <property type="match status" value="1"/>
</dbReference>
<dbReference type="OrthoDB" id="7914255at2"/>
<comment type="similarity">
    <text evidence="1">Belongs to the membrane fusion protein (MFP) (TC 8.A.1) family.</text>
</comment>
<keyword evidence="2" id="KW-0732">Signal</keyword>
<dbReference type="SUPFAM" id="SSF111369">
    <property type="entry name" value="HlyD-like secretion proteins"/>
    <property type="match status" value="1"/>
</dbReference>
<protein>
    <submittedName>
        <fullName evidence="4">Efflux transporter periplasmic adaptor subunit</fullName>
    </submittedName>
</protein>
<dbReference type="Gene3D" id="1.10.287.470">
    <property type="entry name" value="Helix hairpin bin"/>
    <property type="match status" value="1"/>
</dbReference>
<keyword evidence="5" id="KW-1185">Reference proteome</keyword>
<accession>A0A255YZA4</accession>
<dbReference type="EMBL" id="NOXU01000028">
    <property type="protein sequence ID" value="OYQ34552.1"/>
    <property type="molecule type" value="Genomic_DNA"/>
</dbReference>
<evidence type="ECO:0000313" key="4">
    <source>
        <dbReference type="EMBL" id="OYQ34552.1"/>
    </source>
</evidence>
<feature type="domain" description="Multidrug resistance protein MdtA-like barrel-sandwich hybrid" evidence="3">
    <location>
        <begin position="48"/>
        <end position="187"/>
    </location>
</feature>
<dbReference type="GO" id="GO:1990281">
    <property type="term" value="C:efflux pump complex"/>
    <property type="evidence" value="ECO:0007669"/>
    <property type="project" value="TreeGrafter"/>
</dbReference>
<dbReference type="Pfam" id="PF25917">
    <property type="entry name" value="BSH_RND"/>
    <property type="match status" value="1"/>
</dbReference>
<dbReference type="Proteomes" id="UP000216998">
    <property type="component" value="Unassembled WGS sequence"/>
</dbReference>
<reference evidence="4 5" key="1">
    <citation type="submission" date="2017-07" db="EMBL/GenBank/DDBJ databases">
        <title>Niveispirillum cyanobacteriorum sp. nov., isolated from cyanobacterial aggregates in a eutrophic lake.</title>
        <authorList>
            <person name="Cai H."/>
        </authorList>
    </citation>
    <scope>NUCLEOTIDE SEQUENCE [LARGE SCALE GENOMIC DNA]</scope>
    <source>
        <strain evidence="5">TH1-14</strain>
    </source>
</reference>
<dbReference type="Gene3D" id="2.40.420.20">
    <property type="match status" value="1"/>
</dbReference>
<dbReference type="RefSeq" id="WP_094456403.1">
    <property type="nucleotide sequence ID" value="NZ_NOXU01000028.1"/>
</dbReference>
<sequence length="332" mass="35021">MRAGLMSSLLLSTLLAGPAWAAGGEFTVVRLNLPDQKSVFATVESVNTVPARVRTGGTITGLSVREGDAVVAGQVIATIGDQKLALQQGASDAQIAAARAQLEQAKTDLQRAEELSKNGFVTKQRLDELRTAANVAANNLKARSAERAVIGQQMNEGQVLAPTSGRVLSVPVTPGTVVMAGEAVAMIAERDYVLRLSIPERHAASLKNGDPVRLEGEEAGPAAMEGTGAVTLVYPQIRDGRVQADAKVTGLGDYYVGQRVRVLVPAGVRPTIVVPSSYLTRRFGLDYAHLRTGDGKIMLVPVQRGQEHPLPEVPDGVEILSGLAQGDIMVRP</sequence>
<dbReference type="InterPro" id="IPR058625">
    <property type="entry name" value="MdtA-like_BSH"/>
</dbReference>
<feature type="chain" id="PRO_5013350250" evidence="2">
    <location>
        <begin position="22"/>
        <end position="332"/>
    </location>
</feature>
<evidence type="ECO:0000256" key="2">
    <source>
        <dbReference type="SAM" id="SignalP"/>
    </source>
</evidence>
<dbReference type="PANTHER" id="PTHR30469">
    <property type="entry name" value="MULTIDRUG RESISTANCE PROTEIN MDTA"/>
    <property type="match status" value="1"/>
</dbReference>
<evidence type="ECO:0000256" key="1">
    <source>
        <dbReference type="ARBA" id="ARBA00009477"/>
    </source>
</evidence>
<feature type="signal peptide" evidence="2">
    <location>
        <begin position="1"/>
        <end position="21"/>
    </location>
</feature>
<proteinExistence type="inferred from homology"/>
<evidence type="ECO:0000259" key="3">
    <source>
        <dbReference type="Pfam" id="PF25917"/>
    </source>
</evidence>
<organism evidence="4 5">
    <name type="scientific">Niveispirillum lacus</name>
    <dbReference type="NCBI Taxonomy" id="1981099"/>
    <lineage>
        <taxon>Bacteria</taxon>
        <taxon>Pseudomonadati</taxon>
        <taxon>Pseudomonadota</taxon>
        <taxon>Alphaproteobacteria</taxon>
        <taxon>Rhodospirillales</taxon>
        <taxon>Azospirillaceae</taxon>
        <taxon>Niveispirillum</taxon>
    </lineage>
</organism>
<comment type="caution">
    <text evidence="4">The sequence shown here is derived from an EMBL/GenBank/DDBJ whole genome shotgun (WGS) entry which is preliminary data.</text>
</comment>
<dbReference type="InterPro" id="IPR006143">
    <property type="entry name" value="RND_pump_MFP"/>
</dbReference>
<gene>
    <name evidence="4" type="ORF">CHU95_11095</name>
</gene>